<dbReference type="AlphaFoldDB" id="A0AAV7QR45"/>
<dbReference type="Proteomes" id="UP001066276">
    <property type="component" value="Chromosome 6"/>
</dbReference>
<reference evidence="2" key="1">
    <citation type="journal article" date="2022" name="bioRxiv">
        <title>Sequencing and chromosome-scale assembly of the giantPleurodeles waltlgenome.</title>
        <authorList>
            <person name="Brown T."/>
            <person name="Elewa A."/>
            <person name="Iarovenko S."/>
            <person name="Subramanian E."/>
            <person name="Araus A.J."/>
            <person name="Petzold A."/>
            <person name="Susuki M."/>
            <person name="Suzuki K.-i.T."/>
            <person name="Hayashi T."/>
            <person name="Toyoda A."/>
            <person name="Oliveira C."/>
            <person name="Osipova E."/>
            <person name="Leigh N.D."/>
            <person name="Simon A."/>
            <person name="Yun M.H."/>
        </authorList>
    </citation>
    <scope>NUCLEOTIDE SEQUENCE</scope>
    <source>
        <strain evidence="2">20211129_DDA</strain>
        <tissue evidence="2">Liver</tissue>
    </source>
</reference>
<evidence type="ECO:0000256" key="1">
    <source>
        <dbReference type="SAM" id="MobiDB-lite"/>
    </source>
</evidence>
<sequence>MGVPWALNAWRQGDGAGQVAGRSSNYGRSRRSSSGEPDDSLGRQWRQTVPTPPLTLVSHIREEQVAQRRVTPTVKCRAGRSDPRYLAYPRGITK</sequence>
<evidence type="ECO:0000313" key="2">
    <source>
        <dbReference type="EMBL" id="KAJ1142934.1"/>
    </source>
</evidence>
<protein>
    <submittedName>
        <fullName evidence="2">Uncharacterized protein</fullName>
    </submittedName>
</protein>
<dbReference type="EMBL" id="JANPWB010000010">
    <property type="protein sequence ID" value="KAJ1142934.1"/>
    <property type="molecule type" value="Genomic_DNA"/>
</dbReference>
<name>A0AAV7QR45_PLEWA</name>
<organism evidence="2 3">
    <name type="scientific">Pleurodeles waltl</name>
    <name type="common">Iberian ribbed newt</name>
    <dbReference type="NCBI Taxonomy" id="8319"/>
    <lineage>
        <taxon>Eukaryota</taxon>
        <taxon>Metazoa</taxon>
        <taxon>Chordata</taxon>
        <taxon>Craniata</taxon>
        <taxon>Vertebrata</taxon>
        <taxon>Euteleostomi</taxon>
        <taxon>Amphibia</taxon>
        <taxon>Batrachia</taxon>
        <taxon>Caudata</taxon>
        <taxon>Salamandroidea</taxon>
        <taxon>Salamandridae</taxon>
        <taxon>Pleurodelinae</taxon>
        <taxon>Pleurodeles</taxon>
    </lineage>
</organism>
<keyword evidence="3" id="KW-1185">Reference proteome</keyword>
<feature type="region of interest" description="Disordered" evidence="1">
    <location>
        <begin position="12"/>
        <end position="50"/>
    </location>
</feature>
<proteinExistence type="predicted"/>
<evidence type="ECO:0000313" key="3">
    <source>
        <dbReference type="Proteomes" id="UP001066276"/>
    </source>
</evidence>
<comment type="caution">
    <text evidence="2">The sequence shown here is derived from an EMBL/GenBank/DDBJ whole genome shotgun (WGS) entry which is preliminary data.</text>
</comment>
<feature type="compositionally biased region" description="Low complexity" evidence="1">
    <location>
        <begin position="21"/>
        <end position="35"/>
    </location>
</feature>
<gene>
    <name evidence="2" type="ORF">NDU88_009246</name>
</gene>
<accession>A0AAV7QR45</accession>